<keyword evidence="1" id="KW-0430">Lectin</keyword>
<dbReference type="PANTHER" id="PTHR23250">
    <property type="entry name" value="DYSFERLIN-RELATED"/>
    <property type="match status" value="1"/>
</dbReference>
<sequence length="259" mass="28304">MLLSLCLILLGASAAKGQTCTDIPGKLQQLDAGAGEVYGVTTSGSIYKWQRNVWVQVPGEMAHVSVGPAGVWATNKRSLVYKLQDNDWMRVSGLLKQIDAGGNKYLAGVNTEEVVYCLNRYDTISGSPYTHFTTIPGRLVYYSCGHLGCWGVNNASDIYFRYNVKPTACEGSQWWRVEGSLTMLEVGTDGSVFGLSPDGKVYKREGITYKKPTGTSWVNLNFLLQVKHVTYDAGALWLLSLEGDILKCEIPGTGLSDLV</sequence>
<dbReference type="InterPro" id="IPR006624">
    <property type="entry name" value="Beta-propeller_rpt_TECPR"/>
</dbReference>
<evidence type="ECO:0000313" key="4">
    <source>
        <dbReference type="Proteomes" id="UP000186698"/>
    </source>
</evidence>
<gene>
    <name evidence="5" type="primary">LOC101027296</name>
</gene>
<dbReference type="Proteomes" id="UP000186698">
    <property type="component" value="Chromosome 7S"/>
</dbReference>
<evidence type="ECO:0000313" key="5">
    <source>
        <dbReference type="RefSeq" id="XP_041427589.1"/>
    </source>
</evidence>
<accession>A0A8J1LEZ2</accession>
<dbReference type="InterPro" id="IPR051513">
    <property type="entry name" value="Tectonin_beta-prop"/>
</dbReference>
<evidence type="ECO:0000256" key="2">
    <source>
        <dbReference type="ARBA" id="ARBA00038331"/>
    </source>
</evidence>
<dbReference type="PANTHER" id="PTHR23250:SF3">
    <property type="entry name" value="FISH-EGG LECTIN-LIKE ISOFORM X1-RELATED"/>
    <property type="match status" value="1"/>
</dbReference>
<evidence type="ECO:0000256" key="3">
    <source>
        <dbReference type="SAM" id="SignalP"/>
    </source>
</evidence>
<dbReference type="SMART" id="SM00706">
    <property type="entry name" value="TECPR"/>
    <property type="match status" value="6"/>
</dbReference>
<feature type="signal peptide" evidence="3">
    <location>
        <begin position="1"/>
        <end position="17"/>
    </location>
</feature>
<dbReference type="OrthoDB" id="166585at2759"/>
<comment type="similarity">
    <text evidence="2">Belongs to the tectonin family.</text>
</comment>
<keyword evidence="4" id="KW-1185">Reference proteome</keyword>
<protein>
    <submittedName>
        <fullName evidence="5">Fish-egg lectin</fullName>
    </submittedName>
</protein>
<feature type="chain" id="PRO_5035234263" evidence="3">
    <location>
        <begin position="18"/>
        <end position="259"/>
    </location>
</feature>
<dbReference type="Pfam" id="PF19193">
    <property type="entry name" value="Tectonin"/>
    <property type="match status" value="1"/>
</dbReference>
<organism evidence="4 5">
    <name type="scientific">Xenopus laevis</name>
    <name type="common">African clawed frog</name>
    <dbReference type="NCBI Taxonomy" id="8355"/>
    <lineage>
        <taxon>Eukaryota</taxon>
        <taxon>Metazoa</taxon>
        <taxon>Chordata</taxon>
        <taxon>Craniata</taxon>
        <taxon>Vertebrata</taxon>
        <taxon>Euteleostomi</taxon>
        <taxon>Amphibia</taxon>
        <taxon>Batrachia</taxon>
        <taxon>Anura</taxon>
        <taxon>Pipoidea</taxon>
        <taxon>Pipidae</taxon>
        <taxon>Xenopodinae</taxon>
        <taxon>Xenopus</taxon>
        <taxon>Xenopus</taxon>
    </lineage>
</organism>
<dbReference type="AlphaFoldDB" id="A0A8J1LEZ2"/>
<reference evidence="5" key="1">
    <citation type="submission" date="2025-08" db="UniProtKB">
        <authorList>
            <consortium name="RefSeq"/>
        </authorList>
    </citation>
    <scope>IDENTIFICATION</scope>
    <source>
        <strain evidence="5">J_2021</strain>
        <tissue evidence="5">Erythrocytes</tissue>
    </source>
</reference>
<evidence type="ECO:0000256" key="1">
    <source>
        <dbReference type="ARBA" id="ARBA00022734"/>
    </source>
</evidence>
<dbReference type="GeneID" id="101027296"/>
<proteinExistence type="inferred from homology"/>
<dbReference type="RefSeq" id="XP_041427589.1">
    <property type="nucleotide sequence ID" value="XM_041571655.1"/>
</dbReference>
<keyword evidence="3" id="KW-0732">Signal</keyword>
<dbReference type="GO" id="GO:0030246">
    <property type="term" value="F:carbohydrate binding"/>
    <property type="evidence" value="ECO:0007669"/>
    <property type="project" value="UniProtKB-KW"/>
</dbReference>
<dbReference type="KEGG" id="xla:101027296"/>
<name>A0A8J1LEZ2_XENLA</name>